<evidence type="ECO:0000256" key="8">
    <source>
        <dbReference type="SAM" id="Phobius"/>
    </source>
</evidence>
<evidence type="ECO:0000259" key="10">
    <source>
        <dbReference type="PROSITE" id="PS51846"/>
    </source>
</evidence>
<feature type="region of interest" description="Disordered" evidence="7">
    <location>
        <begin position="816"/>
        <end position="845"/>
    </location>
</feature>
<dbReference type="CDD" id="cd04590">
    <property type="entry name" value="CBS_pair_CorC_HlyC_assoc"/>
    <property type="match status" value="1"/>
</dbReference>
<sequence>MRILRPALALVAAAAAVDAAPAPAAVPAAAPVLAPEPQLDRLAARAASGLSAGRLDSALAAPAAMPLQQRVLLSADNAAAHGTQPPVCLCASSADDKKLASAHSKKHEEPLPAVEYWSVLAFIFVLVIVGGIVAGLTIGLMSLDETNLSILKVSGTATEKAYAERIEPIRKNTHLLLVTLLLTNTVVNETLPILFDAIHLQGWQAVLSSTVLIVIFGEIIPQAVCARYGLQIGAFFAWPVRILINLVWIIAYPIARLLDAVLGHKHGVVYRHAELKELVAMHGEDKSGPLTKDEVSVLRAVLELRDKSVRNIMTLLDDVFMLPLSAKLDLATMQSIIQAGHSRVPIYDINNRHRVIGVVLVKQLIDIDPDEEISIRSIKIRSLPRVLADTPLFEMLHIFEEGGSHMALVVEEVDIAPDQNSEGGRGYDDVLIIPSQSDGASSSSSGAGIAHGYHTLGIVTLEDVIEELLGEEIIDETDVYVDMATKVKVANSIRKQTEFSHLLMSPRILAAENRSQQQQQASNDDLGEADAERQPLLTPPFMFRQWSSPVPRIPPASSNVLAAYGTVSSPQPRSGTPHTQPGTSPQSSQLRHYANNHHVSAQHADVERGERATADASVACRAADAPSSGTASTGKPYQTTVKGVLDTSSLAPIPVSQKHTVAAALSGKSKRKKERERDMVPAQDLASMLALNPALVAPRRVSALASSRASMIQVDEDAAVTSPRLEPPSTAAAAAASGLSAIATTAATITSSLFGAGAAAETASGIMRTPSSSGNGLPPRAGAHGSRLITIESTESLTSPSAASAAKSTPTLARALFADDEQASQDLQDQDPPELSLGKPLQDQK</sequence>
<dbReference type="Gene3D" id="3.10.580.10">
    <property type="entry name" value="CBS-domain"/>
    <property type="match status" value="1"/>
</dbReference>
<evidence type="ECO:0000256" key="7">
    <source>
        <dbReference type="SAM" id="MobiDB-lite"/>
    </source>
</evidence>
<evidence type="ECO:0000313" key="11">
    <source>
        <dbReference type="EMBL" id="KAL2916255.1"/>
    </source>
</evidence>
<evidence type="ECO:0000256" key="5">
    <source>
        <dbReference type="ARBA" id="ARBA00023136"/>
    </source>
</evidence>
<dbReference type="PROSITE" id="PS51846">
    <property type="entry name" value="CNNM"/>
    <property type="match status" value="1"/>
</dbReference>
<proteinExistence type="predicted"/>
<reference evidence="11 12" key="1">
    <citation type="submission" date="2023-09" db="EMBL/GenBank/DDBJ databases">
        <title>Pangenome analysis of Batrachochytrium dendrobatidis and related Chytrids.</title>
        <authorList>
            <person name="Yacoub M.N."/>
            <person name="Stajich J.E."/>
            <person name="James T.Y."/>
        </authorList>
    </citation>
    <scope>NUCLEOTIDE SEQUENCE [LARGE SCALE GENOMIC DNA]</scope>
    <source>
        <strain evidence="11 12">JEL0888</strain>
    </source>
</reference>
<keyword evidence="9" id="KW-0732">Signal</keyword>
<evidence type="ECO:0000256" key="3">
    <source>
        <dbReference type="ARBA" id="ARBA00022737"/>
    </source>
</evidence>
<keyword evidence="2 6" id="KW-0812">Transmembrane</keyword>
<feature type="transmembrane region" description="Helical" evidence="8">
    <location>
        <begin position="232"/>
        <end position="255"/>
    </location>
</feature>
<dbReference type="Pfam" id="PF01595">
    <property type="entry name" value="CNNM"/>
    <property type="match status" value="1"/>
</dbReference>
<dbReference type="InterPro" id="IPR045095">
    <property type="entry name" value="ACDP"/>
</dbReference>
<evidence type="ECO:0000256" key="2">
    <source>
        <dbReference type="ARBA" id="ARBA00022692"/>
    </source>
</evidence>
<dbReference type="SUPFAM" id="SSF54631">
    <property type="entry name" value="CBS-domain pair"/>
    <property type="match status" value="1"/>
</dbReference>
<dbReference type="EMBL" id="JADGIZ020000018">
    <property type="protein sequence ID" value="KAL2916255.1"/>
    <property type="molecule type" value="Genomic_DNA"/>
</dbReference>
<dbReference type="Proteomes" id="UP001527925">
    <property type="component" value="Unassembled WGS sequence"/>
</dbReference>
<feature type="transmembrane region" description="Helical" evidence="8">
    <location>
        <begin position="116"/>
        <end position="143"/>
    </location>
</feature>
<dbReference type="PANTHER" id="PTHR12064:SF97">
    <property type="entry name" value="METAL TRANSPORTER CNNM-5"/>
    <property type="match status" value="1"/>
</dbReference>
<dbReference type="PANTHER" id="PTHR12064">
    <property type="entry name" value="METAL TRANSPORTER CNNM"/>
    <property type="match status" value="1"/>
</dbReference>
<keyword evidence="5 6" id="KW-0472">Membrane</keyword>
<feature type="region of interest" description="Disordered" evidence="7">
    <location>
        <begin position="566"/>
        <end position="590"/>
    </location>
</feature>
<evidence type="ECO:0000313" key="12">
    <source>
        <dbReference type="Proteomes" id="UP001527925"/>
    </source>
</evidence>
<feature type="transmembrane region" description="Helical" evidence="8">
    <location>
        <begin position="201"/>
        <end position="220"/>
    </location>
</feature>
<keyword evidence="4 6" id="KW-1133">Transmembrane helix</keyword>
<organism evidence="11 12">
    <name type="scientific">Polyrhizophydium stewartii</name>
    <dbReference type="NCBI Taxonomy" id="2732419"/>
    <lineage>
        <taxon>Eukaryota</taxon>
        <taxon>Fungi</taxon>
        <taxon>Fungi incertae sedis</taxon>
        <taxon>Chytridiomycota</taxon>
        <taxon>Chytridiomycota incertae sedis</taxon>
        <taxon>Chytridiomycetes</taxon>
        <taxon>Rhizophydiales</taxon>
        <taxon>Rhizophydiales incertae sedis</taxon>
        <taxon>Polyrhizophydium</taxon>
    </lineage>
</organism>
<feature type="domain" description="CNNM transmembrane" evidence="10">
    <location>
        <begin position="112"/>
        <end position="294"/>
    </location>
</feature>
<evidence type="ECO:0000256" key="4">
    <source>
        <dbReference type="ARBA" id="ARBA00022989"/>
    </source>
</evidence>
<dbReference type="InterPro" id="IPR044751">
    <property type="entry name" value="Ion_transp-like_CBS"/>
</dbReference>
<dbReference type="InterPro" id="IPR002550">
    <property type="entry name" value="CNNM"/>
</dbReference>
<keyword evidence="3" id="KW-0677">Repeat</keyword>
<feature type="chain" id="PRO_5045439433" description="CNNM transmembrane domain-containing protein" evidence="9">
    <location>
        <begin position="20"/>
        <end position="845"/>
    </location>
</feature>
<comment type="caution">
    <text evidence="11">The sequence shown here is derived from an EMBL/GenBank/DDBJ whole genome shotgun (WGS) entry which is preliminary data.</text>
</comment>
<accession>A0ABR4N9N7</accession>
<comment type="subcellular location">
    <subcellularLocation>
        <location evidence="1">Membrane</location>
        <topology evidence="1">Multi-pass membrane protein</topology>
    </subcellularLocation>
</comment>
<gene>
    <name evidence="11" type="ORF">HK105_204346</name>
</gene>
<evidence type="ECO:0000256" key="1">
    <source>
        <dbReference type="ARBA" id="ARBA00004141"/>
    </source>
</evidence>
<keyword evidence="12" id="KW-1185">Reference proteome</keyword>
<protein>
    <recommendedName>
        <fullName evidence="10">CNNM transmembrane domain-containing protein</fullName>
    </recommendedName>
</protein>
<feature type="signal peptide" evidence="9">
    <location>
        <begin position="1"/>
        <end position="19"/>
    </location>
</feature>
<dbReference type="InterPro" id="IPR046342">
    <property type="entry name" value="CBS_dom_sf"/>
</dbReference>
<evidence type="ECO:0000256" key="6">
    <source>
        <dbReference type="PROSITE-ProRule" id="PRU01193"/>
    </source>
</evidence>
<feature type="compositionally biased region" description="Acidic residues" evidence="7">
    <location>
        <begin position="818"/>
        <end position="832"/>
    </location>
</feature>
<evidence type="ECO:0000256" key="9">
    <source>
        <dbReference type="SAM" id="SignalP"/>
    </source>
</evidence>
<name>A0ABR4N9N7_9FUNG</name>